<sequence length="170" mass="19710">MAVYVFRAVRNDKVWHADIHLGRRMDACHRLVGGHDQLPWFDGRLERPRRAGRQGSRHGLGVAAVHRVVHQRAHRADSEKRHRRSHRHPGVDGQRHHDRVVVRGGGRHRRVHRRGETRHVRQRQRVGRRLHPHHLINHVTAGDALTVEVMHSGFTDRAISPALLRTTISM</sequence>
<protein>
    <submittedName>
        <fullName evidence="2">Uncharacterized protein</fullName>
    </submittedName>
</protein>
<gene>
    <name evidence="2" type="ORF">RHRU231_450245</name>
</gene>
<evidence type="ECO:0000313" key="2">
    <source>
        <dbReference type="EMBL" id="CDZ89078.1"/>
    </source>
</evidence>
<proteinExistence type="predicted"/>
<dbReference type="EMBL" id="CCSD01000056">
    <property type="protein sequence ID" value="CDZ89078.1"/>
    <property type="molecule type" value="Genomic_DNA"/>
</dbReference>
<organism evidence="2 3">
    <name type="scientific">Rhodococcus ruber</name>
    <dbReference type="NCBI Taxonomy" id="1830"/>
    <lineage>
        <taxon>Bacteria</taxon>
        <taxon>Bacillati</taxon>
        <taxon>Actinomycetota</taxon>
        <taxon>Actinomycetes</taxon>
        <taxon>Mycobacteriales</taxon>
        <taxon>Nocardiaceae</taxon>
        <taxon>Rhodococcus</taxon>
    </lineage>
</organism>
<dbReference type="Proteomes" id="UP000042997">
    <property type="component" value="Unassembled WGS sequence"/>
</dbReference>
<evidence type="ECO:0000256" key="1">
    <source>
        <dbReference type="SAM" id="MobiDB-lite"/>
    </source>
</evidence>
<evidence type="ECO:0000313" key="3">
    <source>
        <dbReference type="Proteomes" id="UP000042997"/>
    </source>
</evidence>
<feature type="region of interest" description="Disordered" evidence="1">
    <location>
        <begin position="73"/>
        <end position="97"/>
    </location>
</feature>
<name>A0A098BK49_9NOCA</name>
<reference evidence="2 3" key="1">
    <citation type="journal article" date="2014" name="Genome Announc.">
        <title>Draft Genome Sequence of Propane- and Butane-Oxidizing Actinobacterium Rhodococcus ruber IEGM 231.</title>
        <authorList>
            <person name="Ivshina I.B."/>
            <person name="Kuyukina M.S."/>
            <person name="Krivoruchko A.V."/>
            <person name="Barbe V."/>
            <person name="Fischer C."/>
        </authorList>
    </citation>
    <scope>NUCLEOTIDE SEQUENCE [LARGE SCALE GENOMIC DNA]</scope>
</reference>
<dbReference type="AlphaFoldDB" id="A0A098BK49"/>
<accession>A0A098BK49</accession>